<evidence type="ECO:0000313" key="1">
    <source>
        <dbReference type="EMBL" id="JAS02337.1"/>
    </source>
</evidence>
<dbReference type="AlphaFoldDB" id="A0A171APN6"/>
<organism evidence="1">
    <name type="scientific">Triatoma infestans</name>
    <name type="common">Assassin bug</name>
    <dbReference type="NCBI Taxonomy" id="30076"/>
    <lineage>
        <taxon>Eukaryota</taxon>
        <taxon>Metazoa</taxon>
        <taxon>Ecdysozoa</taxon>
        <taxon>Arthropoda</taxon>
        <taxon>Hexapoda</taxon>
        <taxon>Insecta</taxon>
        <taxon>Pterygota</taxon>
        <taxon>Neoptera</taxon>
        <taxon>Paraneoptera</taxon>
        <taxon>Hemiptera</taxon>
        <taxon>Heteroptera</taxon>
        <taxon>Panheteroptera</taxon>
        <taxon>Cimicomorpha</taxon>
        <taxon>Reduviidae</taxon>
        <taxon>Triatominae</taxon>
        <taxon>Triatoma</taxon>
    </lineage>
</organism>
<reference evidence="1" key="2">
    <citation type="journal article" date="2017" name="J. Med. Entomol.">
        <title>Transcriptome Analysis of the Triatoma infestans (Hemiptera: Reduviidae) Integument.</title>
        <authorList>
            <person name="Calderon-Fernandez G.M."/>
            <person name="Moriconi D.E."/>
            <person name="Dulbecco A.B."/>
            <person name="Juarez M.P."/>
        </authorList>
    </citation>
    <scope>NUCLEOTIDE SEQUENCE</scope>
    <source>
        <strain evidence="1">Int1</strain>
        <tissue evidence="1">Integument</tissue>
    </source>
</reference>
<name>A0A171APN6_TRIIF</name>
<reference evidence="1" key="1">
    <citation type="submission" date="2016-04" db="EMBL/GenBank/DDBJ databases">
        <authorList>
            <person name="Calderon-Fernandez G.M.Sr."/>
        </authorList>
    </citation>
    <scope>NUCLEOTIDE SEQUENCE</scope>
    <source>
        <strain evidence="1">Int1</strain>
        <tissue evidence="1">Integument</tissue>
    </source>
</reference>
<protein>
    <submittedName>
        <fullName evidence="1">Coatomer subunit zeta-1</fullName>
    </submittedName>
</protein>
<dbReference type="EMBL" id="GEMB01000801">
    <property type="protein sequence ID" value="JAS02337.1"/>
    <property type="molecule type" value="Transcribed_RNA"/>
</dbReference>
<sequence length="22" mass="2668">MKFVMEGYYWKPILPVLSSELH</sequence>
<proteinExistence type="predicted"/>
<accession>A0A171APN6</accession>